<dbReference type="PROSITE" id="PS50109">
    <property type="entry name" value="HIS_KIN"/>
    <property type="match status" value="1"/>
</dbReference>
<proteinExistence type="predicted"/>
<dbReference type="Proteomes" id="UP000050509">
    <property type="component" value="Unassembled WGS sequence"/>
</dbReference>
<dbReference type="InterPro" id="IPR050736">
    <property type="entry name" value="Sensor_HK_Regulatory"/>
</dbReference>
<dbReference type="SUPFAM" id="SSF47384">
    <property type="entry name" value="Homodimeric domain of signal transducing histidine kinase"/>
    <property type="match status" value="1"/>
</dbReference>
<name>A0A0P9FDL3_9CHLR</name>
<dbReference type="SUPFAM" id="SSF55781">
    <property type="entry name" value="GAF domain-like"/>
    <property type="match status" value="1"/>
</dbReference>
<dbReference type="InterPro" id="IPR036097">
    <property type="entry name" value="HisK_dim/P_sf"/>
</dbReference>
<dbReference type="Gene3D" id="3.30.450.40">
    <property type="match status" value="1"/>
</dbReference>
<keyword evidence="6" id="KW-0902">Two-component regulatory system</keyword>
<evidence type="ECO:0000256" key="3">
    <source>
        <dbReference type="ARBA" id="ARBA00022553"/>
    </source>
</evidence>
<dbReference type="InterPro" id="IPR029016">
    <property type="entry name" value="GAF-like_dom_sf"/>
</dbReference>
<evidence type="ECO:0000256" key="1">
    <source>
        <dbReference type="ARBA" id="ARBA00000085"/>
    </source>
</evidence>
<keyword evidence="4" id="KW-0808">Transferase</keyword>
<dbReference type="SMART" id="SM00387">
    <property type="entry name" value="HATPase_c"/>
    <property type="match status" value="1"/>
</dbReference>
<evidence type="ECO:0000259" key="7">
    <source>
        <dbReference type="PROSITE" id="PS50109"/>
    </source>
</evidence>
<dbReference type="PANTHER" id="PTHR43711:SF1">
    <property type="entry name" value="HISTIDINE KINASE 1"/>
    <property type="match status" value="1"/>
</dbReference>
<evidence type="ECO:0000313" key="8">
    <source>
        <dbReference type="EMBL" id="KPV50970.1"/>
    </source>
</evidence>
<dbReference type="PANTHER" id="PTHR43711">
    <property type="entry name" value="TWO-COMPONENT HISTIDINE KINASE"/>
    <property type="match status" value="1"/>
</dbReference>
<dbReference type="Pfam" id="PF00512">
    <property type="entry name" value="HisKA"/>
    <property type="match status" value="1"/>
</dbReference>
<comment type="catalytic activity">
    <reaction evidence="1">
        <text>ATP + protein L-histidine = ADP + protein N-phospho-L-histidine.</text>
        <dbReference type="EC" id="2.7.13.3"/>
    </reaction>
</comment>
<keyword evidence="3" id="KW-0597">Phosphoprotein</keyword>
<dbReference type="CDD" id="cd00082">
    <property type="entry name" value="HisKA"/>
    <property type="match status" value="1"/>
</dbReference>
<reference evidence="8 9" key="1">
    <citation type="submission" date="2015-09" db="EMBL/GenBank/DDBJ databases">
        <title>Draft genome sequence of Kouleothrix aurantiaca JCM 19913.</title>
        <authorList>
            <person name="Hemp J."/>
        </authorList>
    </citation>
    <scope>NUCLEOTIDE SEQUENCE [LARGE SCALE GENOMIC DNA]</scope>
    <source>
        <strain evidence="8 9">COM-B</strain>
    </source>
</reference>
<evidence type="ECO:0000256" key="6">
    <source>
        <dbReference type="ARBA" id="ARBA00023012"/>
    </source>
</evidence>
<dbReference type="PRINTS" id="PR00344">
    <property type="entry name" value="BCTRLSENSOR"/>
</dbReference>
<dbReference type="AlphaFoldDB" id="A0A0P9FDL3"/>
<evidence type="ECO:0000256" key="2">
    <source>
        <dbReference type="ARBA" id="ARBA00012438"/>
    </source>
</evidence>
<dbReference type="InterPro" id="IPR003661">
    <property type="entry name" value="HisK_dim/P_dom"/>
</dbReference>
<evidence type="ECO:0000313" key="9">
    <source>
        <dbReference type="Proteomes" id="UP000050509"/>
    </source>
</evidence>
<dbReference type="GO" id="GO:0000155">
    <property type="term" value="F:phosphorelay sensor kinase activity"/>
    <property type="evidence" value="ECO:0007669"/>
    <property type="project" value="InterPro"/>
</dbReference>
<comment type="caution">
    <text evidence="8">The sequence shown here is derived from an EMBL/GenBank/DDBJ whole genome shotgun (WGS) entry which is preliminary data.</text>
</comment>
<sequence length="346" mass="37651">MQHSPSSPLTWLLEFMQRSYPETMPALASQVLAQVRTHPGVQDAGIWLRDLNGYMHNLSPTQSGDERLAEEIRRVLARGQAQTVALSETIGQVVPLCIGEQVFGALVVVELPGSSDRELWQAAAAHIAVLLRLAQATPVAQTENEWDEFISHAVHEIKNPLASAKGYADLLLRRAKKESNESYSKGLLVISQQLTKATGLLDQMSDTSRIATDRLQIQHAPADLAELVRRAVQNQQIKTEQHSIQIEGADEHLPVDLDEGRITQVIEAMIANAVRFSPNGSVIAVRLERANAVSGTPLARIVVADQGIGVPAGEEARIFQRFKRGSNVAGMYSGLGLGLFVANEVA</sequence>
<keyword evidence="5" id="KW-0418">Kinase</keyword>
<dbReference type="SMART" id="SM00388">
    <property type="entry name" value="HisKA"/>
    <property type="match status" value="1"/>
</dbReference>
<dbReference type="InterPro" id="IPR003594">
    <property type="entry name" value="HATPase_dom"/>
</dbReference>
<dbReference type="Pfam" id="PF02518">
    <property type="entry name" value="HATPase_c"/>
    <property type="match status" value="1"/>
</dbReference>
<dbReference type="Gene3D" id="1.10.287.130">
    <property type="match status" value="1"/>
</dbReference>
<feature type="domain" description="Histidine kinase" evidence="7">
    <location>
        <begin position="152"/>
        <end position="346"/>
    </location>
</feature>
<evidence type="ECO:0000256" key="4">
    <source>
        <dbReference type="ARBA" id="ARBA00022679"/>
    </source>
</evidence>
<dbReference type="InterPro" id="IPR036890">
    <property type="entry name" value="HATPase_C_sf"/>
</dbReference>
<accession>A0A0P9FDL3</accession>
<dbReference type="EMBL" id="LJCR01001133">
    <property type="protein sequence ID" value="KPV50970.1"/>
    <property type="molecule type" value="Genomic_DNA"/>
</dbReference>
<keyword evidence="9" id="KW-1185">Reference proteome</keyword>
<organism evidence="8 9">
    <name type="scientific">Kouleothrix aurantiaca</name>
    <dbReference type="NCBI Taxonomy" id="186479"/>
    <lineage>
        <taxon>Bacteria</taxon>
        <taxon>Bacillati</taxon>
        <taxon>Chloroflexota</taxon>
        <taxon>Chloroflexia</taxon>
        <taxon>Chloroflexales</taxon>
        <taxon>Roseiflexineae</taxon>
        <taxon>Roseiflexaceae</taxon>
        <taxon>Kouleothrix</taxon>
    </lineage>
</organism>
<dbReference type="SUPFAM" id="SSF55874">
    <property type="entry name" value="ATPase domain of HSP90 chaperone/DNA topoisomerase II/histidine kinase"/>
    <property type="match status" value="1"/>
</dbReference>
<evidence type="ECO:0000256" key="5">
    <source>
        <dbReference type="ARBA" id="ARBA00022777"/>
    </source>
</evidence>
<gene>
    <name evidence="8" type="ORF">SE17_23890</name>
</gene>
<dbReference type="InterPro" id="IPR005467">
    <property type="entry name" value="His_kinase_dom"/>
</dbReference>
<feature type="non-terminal residue" evidence="8">
    <location>
        <position position="346"/>
    </location>
</feature>
<protein>
    <recommendedName>
        <fullName evidence="2">histidine kinase</fullName>
        <ecNumber evidence="2">2.7.13.3</ecNumber>
    </recommendedName>
</protein>
<dbReference type="EC" id="2.7.13.3" evidence="2"/>
<dbReference type="InterPro" id="IPR004358">
    <property type="entry name" value="Sig_transdc_His_kin-like_C"/>
</dbReference>
<dbReference type="Gene3D" id="3.30.565.10">
    <property type="entry name" value="Histidine kinase-like ATPase, C-terminal domain"/>
    <property type="match status" value="1"/>
</dbReference>